<dbReference type="GO" id="GO:0020037">
    <property type="term" value="F:heme binding"/>
    <property type="evidence" value="ECO:0007669"/>
    <property type="project" value="InterPro"/>
</dbReference>
<name>A0A846QSS3_9BACT</name>
<dbReference type="InterPro" id="IPR002322">
    <property type="entry name" value="Cyt_c_III"/>
</dbReference>
<sequence length="159" mass="16874">MSSMGMRGSARGTVDASLHVPVRAAWRGVAGVLVVLVCLLVPFCALSNTMPVARPDSVVVARPHGLRAQMPAVTFVHSRHGHMRCGLCHHTMESLGAAERCSSAGCHDMVAPHCPREKASGRYFKNAFHDSPASCRGCHAERSAEGHNAGPVACKGCHR</sequence>
<feature type="binding site" description="axial binding residue" evidence="6">
    <location>
        <position position="106"/>
    </location>
    <ligand>
        <name>heme c</name>
        <dbReference type="ChEBI" id="CHEBI:61717"/>
        <label>1</label>
    </ligand>
    <ligandPart>
        <name>Fe</name>
        <dbReference type="ChEBI" id="CHEBI:18248"/>
    </ligandPart>
</feature>
<evidence type="ECO:0000256" key="5">
    <source>
        <dbReference type="ARBA" id="ARBA00023004"/>
    </source>
</evidence>
<dbReference type="RefSeq" id="WP_167941307.1">
    <property type="nucleotide sequence ID" value="NZ_JAATJA010000002.1"/>
</dbReference>
<dbReference type="CDD" id="cd08168">
    <property type="entry name" value="Cytochrom_C3"/>
    <property type="match status" value="1"/>
</dbReference>
<feature type="binding site" description="axial binding residue" evidence="6">
    <location>
        <position position="107"/>
    </location>
    <ligand>
        <name>heme c</name>
        <dbReference type="ChEBI" id="CHEBI:61717"/>
        <label>1</label>
    </ligand>
    <ligandPart>
        <name>Fe</name>
        <dbReference type="ChEBI" id="CHEBI:18248"/>
    </ligandPart>
</feature>
<evidence type="ECO:0000256" key="4">
    <source>
        <dbReference type="ARBA" id="ARBA00022982"/>
    </source>
</evidence>
<dbReference type="PRINTS" id="PR00609">
    <property type="entry name" value="CYTOCHROMEC3"/>
</dbReference>
<keyword evidence="10" id="KW-1185">Reference proteome</keyword>
<evidence type="ECO:0000256" key="6">
    <source>
        <dbReference type="PIRSR" id="PIRSR602322-1"/>
    </source>
</evidence>
<keyword evidence="7" id="KW-0812">Transmembrane</keyword>
<evidence type="ECO:0000313" key="9">
    <source>
        <dbReference type="EMBL" id="NJB68224.1"/>
    </source>
</evidence>
<feature type="binding site" description="axial binding residue" evidence="6">
    <location>
        <position position="135"/>
    </location>
    <ligand>
        <name>heme c</name>
        <dbReference type="ChEBI" id="CHEBI:61717"/>
        <label>1</label>
    </ligand>
    <ligandPart>
        <name>Fe</name>
        <dbReference type="ChEBI" id="CHEBI:18248"/>
    </ligandPart>
</feature>
<keyword evidence="5 6" id="KW-0408">Iron</keyword>
<proteinExistence type="predicted"/>
<organism evidence="9 10">
    <name type="scientific">Desulfobaculum xiamenense</name>
    <dbReference type="NCBI Taxonomy" id="995050"/>
    <lineage>
        <taxon>Bacteria</taxon>
        <taxon>Pseudomonadati</taxon>
        <taxon>Thermodesulfobacteriota</taxon>
        <taxon>Desulfovibrionia</taxon>
        <taxon>Desulfovibrionales</taxon>
        <taxon>Desulfovibrionaceae</taxon>
        <taxon>Desulfobaculum</taxon>
    </lineage>
</organism>
<feature type="binding site" description="covalent" evidence="6">
    <location>
        <position position="80"/>
    </location>
    <ligand>
        <name>heme c</name>
        <dbReference type="ChEBI" id="CHEBI:61717"/>
        <label>2</label>
    </ligand>
</feature>
<keyword evidence="4" id="KW-0249">Electron transport</keyword>
<dbReference type="EMBL" id="JAATJA010000002">
    <property type="protein sequence ID" value="NJB68224.1"/>
    <property type="molecule type" value="Genomic_DNA"/>
</dbReference>
<evidence type="ECO:0000256" key="3">
    <source>
        <dbReference type="ARBA" id="ARBA00022723"/>
    </source>
</evidence>
<dbReference type="SUPFAM" id="SSF48695">
    <property type="entry name" value="Multiheme cytochromes"/>
    <property type="match status" value="1"/>
</dbReference>
<dbReference type="Gene3D" id="3.90.10.10">
    <property type="entry name" value="Cytochrome C3"/>
    <property type="match status" value="1"/>
</dbReference>
<feature type="binding site" description="axial binding residue" evidence="6">
    <location>
        <position position="88"/>
    </location>
    <ligand>
        <name>heme c</name>
        <dbReference type="ChEBI" id="CHEBI:61717"/>
        <label>1</label>
    </ligand>
    <ligandPart>
        <name>Fe</name>
        <dbReference type="ChEBI" id="CHEBI:18248"/>
    </ligandPart>
</feature>
<evidence type="ECO:0000259" key="8">
    <source>
        <dbReference type="Pfam" id="PF02085"/>
    </source>
</evidence>
<evidence type="ECO:0000313" key="10">
    <source>
        <dbReference type="Proteomes" id="UP000580856"/>
    </source>
</evidence>
<reference evidence="9 10" key="1">
    <citation type="submission" date="2020-03" db="EMBL/GenBank/DDBJ databases">
        <title>Genomic Encyclopedia of Type Strains, Phase IV (KMG-IV): sequencing the most valuable type-strain genomes for metagenomic binning, comparative biology and taxonomic classification.</title>
        <authorList>
            <person name="Goeker M."/>
        </authorList>
    </citation>
    <scope>NUCLEOTIDE SEQUENCE [LARGE SCALE GENOMIC DNA]</scope>
    <source>
        <strain evidence="9 10">DSM 24233</strain>
    </source>
</reference>
<evidence type="ECO:0000256" key="7">
    <source>
        <dbReference type="SAM" id="Phobius"/>
    </source>
</evidence>
<dbReference type="InterPro" id="IPR036280">
    <property type="entry name" value="Multihaem_cyt_sf"/>
</dbReference>
<keyword evidence="7" id="KW-0472">Membrane</keyword>
<keyword evidence="7" id="KW-1133">Transmembrane helix</keyword>
<keyword evidence="2 6" id="KW-0349">Heme</keyword>
<dbReference type="GO" id="GO:0009055">
    <property type="term" value="F:electron transfer activity"/>
    <property type="evidence" value="ECO:0007669"/>
    <property type="project" value="InterPro"/>
</dbReference>
<comment type="cofactor">
    <cofactor evidence="6">
        <name>heme c</name>
        <dbReference type="ChEBI" id="CHEBI:61717"/>
    </cofactor>
    <text evidence="6">Binds 4 heme c groups covalently per monomer.</text>
</comment>
<feature type="binding site" description="axial binding residue" evidence="6">
    <location>
        <position position="139"/>
    </location>
    <ligand>
        <name>heme c</name>
        <dbReference type="ChEBI" id="CHEBI:61717"/>
        <label>1</label>
    </ligand>
    <ligandPart>
        <name>Fe</name>
        <dbReference type="ChEBI" id="CHEBI:18248"/>
    </ligandPart>
</feature>
<dbReference type="AlphaFoldDB" id="A0A846QSS3"/>
<feature type="binding site" description="axial binding residue" evidence="6">
    <location>
        <position position="154"/>
    </location>
    <ligand>
        <name>heme c</name>
        <dbReference type="ChEBI" id="CHEBI:61717"/>
        <label>1</label>
    </ligand>
    <ligandPart>
        <name>Fe</name>
        <dbReference type="ChEBI" id="CHEBI:18248"/>
    </ligandPart>
</feature>
<protein>
    <recommendedName>
        <fullName evidence="8">Class III cytochrome C domain-containing protein</fullName>
    </recommendedName>
</protein>
<feature type="binding site" description="axial binding residue" evidence="6">
    <location>
        <position position="157"/>
    </location>
    <ligand>
        <name>heme c</name>
        <dbReference type="ChEBI" id="CHEBI:61717"/>
        <label>1</label>
    </ligand>
    <ligandPart>
        <name>Fe</name>
        <dbReference type="ChEBI" id="CHEBI:18248"/>
    </ligandPart>
</feature>
<feature type="binding site" description="axial binding residue" evidence="6">
    <location>
        <position position="90"/>
    </location>
    <ligand>
        <name>heme c</name>
        <dbReference type="ChEBI" id="CHEBI:61717"/>
        <label>1</label>
    </ligand>
    <ligandPart>
        <name>Fe</name>
        <dbReference type="ChEBI" id="CHEBI:18248"/>
    </ligandPart>
</feature>
<evidence type="ECO:0000256" key="2">
    <source>
        <dbReference type="ARBA" id="ARBA00022617"/>
    </source>
</evidence>
<feature type="domain" description="Class III cytochrome C" evidence="8">
    <location>
        <begin position="58"/>
        <end position="158"/>
    </location>
</feature>
<comment type="caution">
    <text evidence="9">The sequence shown here is derived from an EMBL/GenBank/DDBJ whole genome shotgun (WGS) entry which is preliminary data.</text>
</comment>
<dbReference type="Proteomes" id="UP000580856">
    <property type="component" value="Unassembled WGS sequence"/>
</dbReference>
<gene>
    <name evidence="9" type="ORF">GGQ74_001897</name>
</gene>
<feature type="binding site" description="axial binding residue" evidence="6">
    <location>
        <position position="138"/>
    </location>
    <ligand>
        <name>heme c</name>
        <dbReference type="ChEBI" id="CHEBI:61717"/>
        <label>1</label>
    </ligand>
    <ligandPart>
        <name>Fe</name>
        <dbReference type="ChEBI" id="CHEBI:18248"/>
    </ligandPart>
</feature>
<feature type="binding site" description="axial binding residue" evidence="6">
    <location>
        <position position="158"/>
    </location>
    <ligand>
        <name>heme c</name>
        <dbReference type="ChEBI" id="CHEBI:61717"/>
        <label>1</label>
    </ligand>
    <ligandPart>
        <name>Fe</name>
        <dbReference type="ChEBI" id="CHEBI:18248"/>
    </ligandPart>
</feature>
<dbReference type="GO" id="GO:0046872">
    <property type="term" value="F:metal ion binding"/>
    <property type="evidence" value="ECO:0007669"/>
    <property type="project" value="UniProtKB-KW"/>
</dbReference>
<feature type="binding site" description="axial binding residue" evidence="6">
    <location>
        <position position="89"/>
    </location>
    <ligand>
        <name>heme c</name>
        <dbReference type="ChEBI" id="CHEBI:61717"/>
        <label>1</label>
    </ligand>
    <ligandPart>
        <name>Fe</name>
        <dbReference type="ChEBI" id="CHEBI:18248"/>
    </ligandPart>
</feature>
<keyword evidence="1" id="KW-0813">Transport</keyword>
<feature type="transmembrane region" description="Helical" evidence="7">
    <location>
        <begin position="24"/>
        <end position="46"/>
    </location>
</feature>
<evidence type="ECO:0000256" key="1">
    <source>
        <dbReference type="ARBA" id="ARBA00022448"/>
    </source>
</evidence>
<accession>A0A846QSS3</accession>
<keyword evidence="3 6" id="KW-0479">Metal-binding</keyword>
<feature type="binding site" description="axial binding residue" evidence="6">
    <location>
        <position position="77"/>
    </location>
    <ligand>
        <name>heme c</name>
        <dbReference type="ChEBI" id="CHEBI:61717"/>
        <label>1</label>
    </ligand>
    <ligandPart>
        <name>Fe</name>
        <dbReference type="ChEBI" id="CHEBI:18248"/>
    </ligandPart>
</feature>
<feature type="binding site" description="covalent" evidence="6">
    <location>
        <position position="85"/>
    </location>
    <ligand>
        <name>heme c</name>
        <dbReference type="ChEBI" id="CHEBI:61717"/>
        <label>2</label>
    </ligand>
</feature>
<feature type="binding site" description="axial binding residue" evidence="6">
    <location>
        <position position="101"/>
    </location>
    <ligand>
        <name>heme c</name>
        <dbReference type="ChEBI" id="CHEBI:61717"/>
        <label>1</label>
    </ligand>
    <ligandPart>
        <name>Fe</name>
        <dbReference type="ChEBI" id="CHEBI:18248"/>
    </ligandPart>
</feature>
<dbReference type="InterPro" id="IPR020942">
    <property type="entry name" value="Cyt_c_III_dom"/>
</dbReference>
<dbReference type="Pfam" id="PF02085">
    <property type="entry name" value="Cytochrom_CIII"/>
    <property type="match status" value="1"/>
</dbReference>